<dbReference type="PROSITE" id="PS00758">
    <property type="entry name" value="ARGE_DAPE_CPG2_1"/>
    <property type="match status" value="1"/>
</dbReference>
<dbReference type="HOGENOM" id="CLU_021802_0_2_0"/>
<dbReference type="KEGG" id="aca:ACP_0861"/>
<protein>
    <submittedName>
        <fullName evidence="3">Peptidase, M20A family protein</fullName>
    </submittedName>
</protein>
<gene>
    <name evidence="3" type="ordered locus">ACP_0861</name>
</gene>
<evidence type="ECO:0000313" key="3">
    <source>
        <dbReference type="EMBL" id="ACO31654.1"/>
    </source>
</evidence>
<proteinExistence type="predicted"/>
<dbReference type="InParanoid" id="C1F2W0"/>
<evidence type="ECO:0000313" key="4">
    <source>
        <dbReference type="Proteomes" id="UP000002207"/>
    </source>
</evidence>
<keyword evidence="4" id="KW-1185">Reference proteome</keyword>
<dbReference type="Proteomes" id="UP000002207">
    <property type="component" value="Chromosome"/>
</dbReference>
<reference evidence="3 4" key="1">
    <citation type="journal article" date="2009" name="Appl. Environ. Microbiol.">
        <title>Three genomes from the phylum Acidobacteria provide insight into the lifestyles of these microorganisms in soils.</title>
        <authorList>
            <person name="Ward N.L."/>
            <person name="Challacombe J.F."/>
            <person name="Janssen P.H."/>
            <person name="Henrissat B."/>
            <person name="Coutinho P.M."/>
            <person name="Wu M."/>
            <person name="Xie G."/>
            <person name="Haft D.H."/>
            <person name="Sait M."/>
            <person name="Badger J."/>
            <person name="Barabote R.D."/>
            <person name="Bradley B."/>
            <person name="Brettin T.S."/>
            <person name="Brinkac L.M."/>
            <person name="Bruce D."/>
            <person name="Creasy T."/>
            <person name="Daugherty S.C."/>
            <person name="Davidsen T.M."/>
            <person name="DeBoy R.T."/>
            <person name="Detter J.C."/>
            <person name="Dodson R.J."/>
            <person name="Durkin A.S."/>
            <person name="Ganapathy A."/>
            <person name="Gwinn-Giglio M."/>
            <person name="Han C.S."/>
            <person name="Khouri H."/>
            <person name="Kiss H."/>
            <person name="Kothari S.P."/>
            <person name="Madupu R."/>
            <person name="Nelson K.E."/>
            <person name="Nelson W.C."/>
            <person name="Paulsen I."/>
            <person name="Penn K."/>
            <person name="Ren Q."/>
            <person name="Rosovitz M.J."/>
            <person name="Selengut J.D."/>
            <person name="Shrivastava S."/>
            <person name="Sullivan S.A."/>
            <person name="Tapia R."/>
            <person name="Thompson L.S."/>
            <person name="Watkins K.L."/>
            <person name="Yang Q."/>
            <person name="Yu C."/>
            <person name="Zafar N."/>
            <person name="Zhou L."/>
            <person name="Kuske C.R."/>
        </authorList>
    </citation>
    <scope>NUCLEOTIDE SEQUENCE [LARGE SCALE GENOMIC DNA]</scope>
    <source>
        <strain evidence="4">ATCC 51196 / DSM 11244 / BCRC 80197 / JCM 7670 / NBRC 15755 / NCIMB 13165 / 161</strain>
    </source>
</reference>
<accession>C1F2W0</accession>
<dbReference type="Gene3D" id="3.40.630.10">
    <property type="entry name" value="Zn peptidases"/>
    <property type="match status" value="1"/>
</dbReference>
<keyword evidence="2" id="KW-0862">Zinc</keyword>
<dbReference type="SUPFAM" id="SSF53187">
    <property type="entry name" value="Zn-dependent exopeptidases"/>
    <property type="match status" value="1"/>
</dbReference>
<name>C1F2W0_ACIC5</name>
<dbReference type="PANTHER" id="PTHR43808:SF25">
    <property type="entry name" value="PEPTIDASE M20 DIMERISATION DOMAIN-CONTAINING PROTEIN"/>
    <property type="match status" value="1"/>
</dbReference>
<dbReference type="eggNOG" id="COG0624">
    <property type="taxonomic scope" value="Bacteria"/>
</dbReference>
<dbReference type="RefSeq" id="WP_015896027.1">
    <property type="nucleotide sequence ID" value="NC_012483.1"/>
</dbReference>
<dbReference type="STRING" id="240015.ACP_0861"/>
<dbReference type="Pfam" id="PF01546">
    <property type="entry name" value="Peptidase_M20"/>
    <property type="match status" value="1"/>
</dbReference>
<dbReference type="InterPro" id="IPR001261">
    <property type="entry name" value="ArgE/DapE_CS"/>
</dbReference>
<organism evidence="3 4">
    <name type="scientific">Acidobacterium capsulatum (strain ATCC 51196 / DSM 11244 / BCRC 80197 / JCM 7670 / NBRC 15755 / NCIMB 13165 / 161)</name>
    <dbReference type="NCBI Taxonomy" id="240015"/>
    <lineage>
        <taxon>Bacteria</taxon>
        <taxon>Pseudomonadati</taxon>
        <taxon>Acidobacteriota</taxon>
        <taxon>Terriglobia</taxon>
        <taxon>Terriglobales</taxon>
        <taxon>Acidobacteriaceae</taxon>
        <taxon>Acidobacterium</taxon>
    </lineage>
</organism>
<dbReference type="AlphaFoldDB" id="C1F2W0"/>
<keyword evidence="1" id="KW-0378">Hydrolase</keyword>
<dbReference type="PANTHER" id="PTHR43808">
    <property type="entry name" value="ACETYLORNITHINE DEACETYLASE"/>
    <property type="match status" value="1"/>
</dbReference>
<dbReference type="OrthoDB" id="9792335at2"/>
<dbReference type="Gene3D" id="3.30.70.360">
    <property type="match status" value="1"/>
</dbReference>
<sequence length="429" mass="46693">MKSTTARDVRRWIRPLRGELRRLLQDLVKANSVAVLAGGNETPAQRVLQAFFREQGIRAELYSTDFIEDSGHPQLRRNKRYAGRKNLSVRLSGSGRGRSLLLNGHMDTVPPGNGGWSRSPWSGLSRQGCVHGLGSFDMKGGVVANAAVICALRREGVRLGGDLLFESVVDEEWGGGGGTIAARLRGDTADACVIPEGTQLEIYRATRGGFVVDLVIEAGDPAGYFSRAEVVSPALPMGRLLNWIDELVKERGTLPPKGAYLGFPDPAPVQVLAVEANRLDPTVPLSVPSRATVRVYLQFLPEENVDQVIAAVRKRLERFCASDPFFRKYPVQWKPLIGGPLYGHELPADHPWLECMQTSATSVLERPVVTTAAPYPCDAGLIHRDFGIPTLLFGPCGAGAHNPDEYVEFESVMETAEVLLSAALTWCSG</sequence>
<dbReference type="EMBL" id="CP001472">
    <property type="protein sequence ID" value="ACO31654.1"/>
    <property type="molecule type" value="Genomic_DNA"/>
</dbReference>
<evidence type="ECO:0000256" key="1">
    <source>
        <dbReference type="ARBA" id="ARBA00022801"/>
    </source>
</evidence>
<dbReference type="InterPro" id="IPR050072">
    <property type="entry name" value="Peptidase_M20A"/>
</dbReference>
<dbReference type="GO" id="GO:0016787">
    <property type="term" value="F:hydrolase activity"/>
    <property type="evidence" value="ECO:0007669"/>
    <property type="project" value="UniProtKB-KW"/>
</dbReference>
<evidence type="ECO:0000256" key="2">
    <source>
        <dbReference type="ARBA" id="ARBA00022833"/>
    </source>
</evidence>
<dbReference type="InterPro" id="IPR002933">
    <property type="entry name" value="Peptidase_M20"/>
</dbReference>